<name>A0A2S5B4S7_9BASI</name>
<evidence type="ECO:0000313" key="5">
    <source>
        <dbReference type="Proteomes" id="UP000237144"/>
    </source>
</evidence>
<keyword evidence="3" id="KW-0472">Membrane</keyword>
<evidence type="ECO:0000313" key="4">
    <source>
        <dbReference type="EMBL" id="POY71782.1"/>
    </source>
</evidence>
<evidence type="ECO:0000256" key="3">
    <source>
        <dbReference type="SAM" id="Phobius"/>
    </source>
</evidence>
<gene>
    <name evidence="4" type="ORF">BMF94_5143</name>
</gene>
<dbReference type="Proteomes" id="UP000237144">
    <property type="component" value="Unassembled WGS sequence"/>
</dbReference>
<evidence type="ECO:0000256" key="1">
    <source>
        <dbReference type="SAM" id="Coils"/>
    </source>
</evidence>
<evidence type="ECO:0000256" key="2">
    <source>
        <dbReference type="SAM" id="MobiDB-lite"/>
    </source>
</evidence>
<keyword evidence="1" id="KW-0175">Coiled coil</keyword>
<proteinExistence type="predicted"/>
<reference evidence="4 5" key="1">
    <citation type="journal article" date="2018" name="Front. Microbiol.">
        <title>Prospects for Fungal Bioremediation of Acidic Radioactive Waste Sites: Characterization and Genome Sequence of Rhodotorula taiwanensis MD1149.</title>
        <authorList>
            <person name="Tkavc R."/>
            <person name="Matrosova V.Y."/>
            <person name="Grichenko O.E."/>
            <person name="Gostincar C."/>
            <person name="Volpe R.P."/>
            <person name="Klimenkova P."/>
            <person name="Gaidamakova E.K."/>
            <person name="Zhou C.E."/>
            <person name="Stewart B.J."/>
            <person name="Lyman M.G."/>
            <person name="Malfatti S.A."/>
            <person name="Rubinfeld B."/>
            <person name="Courtot M."/>
            <person name="Singh J."/>
            <person name="Dalgard C.L."/>
            <person name="Hamilton T."/>
            <person name="Frey K.G."/>
            <person name="Gunde-Cimerman N."/>
            <person name="Dugan L."/>
            <person name="Daly M.J."/>
        </authorList>
    </citation>
    <scope>NUCLEOTIDE SEQUENCE [LARGE SCALE GENOMIC DNA]</scope>
    <source>
        <strain evidence="4 5">MD1149</strain>
    </source>
</reference>
<feature type="region of interest" description="Disordered" evidence="2">
    <location>
        <begin position="1"/>
        <end position="79"/>
    </location>
</feature>
<accession>A0A2S5B4S7</accession>
<comment type="caution">
    <text evidence="4">The sequence shown here is derived from an EMBL/GenBank/DDBJ whole genome shotgun (WGS) entry which is preliminary data.</text>
</comment>
<feature type="transmembrane region" description="Helical" evidence="3">
    <location>
        <begin position="216"/>
        <end position="236"/>
    </location>
</feature>
<keyword evidence="3" id="KW-1133">Transmembrane helix</keyword>
<feature type="compositionally biased region" description="Basic residues" evidence="2">
    <location>
        <begin position="55"/>
        <end position="65"/>
    </location>
</feature>
<dbReference type="EMBL" id="PJQD01000072">
    <property type="protein sequence ID" value="POY71782.1"/>
    <property type="molecule type" value="Genomic_DNA"/>
</dbReference>
<keyword evidence="5" id="KW-1185">Reference proteome</keyword>
<keyword evidence="3" id="KW-0812">Transmembrane</keyword>
<protein>
    <submittedName>
        <fullName evidence="4">Uncharacterized protein</fullName>
    </submittedName>
</protein>
<sequence length="237" mass="25843">MASPGVSPRRSARVKVVALPSPPAVTHSASPQQMDARLADQPTLTRSPEAMSARSVRRPNRRKSMAAHAAQQPTRQSAVSPLAAHDLRPLEAYCLASVERCHELEKTVAQLERDIGSKLQLWDDRLAKLAAIDAHAQKLAGSMTASLASLRASATPQVSSARRAVLDSTAKIDDRAVELDSSISSIMRARHALERLEARLDDEESTLKRIDDWQRALAWLLIVVLAGFVALVAWLVQ</sequence>
<dbReference type="AlphaFoldDB" id="A0A2S5B4S7"/>
<organism evidence="4 5">
    <name type="scientific">Rhodotorula taiwanensis</name>
    <dbReference type="NCBI Taxonomy" id="741276"/>
    <lineage>
        <taxon>Eukaryota</taxon>
        <taxon>Fungi</taxon>
        <taxon>Dikarya</taxon>
        <taxon>Basidiomycota</taxon>
        <taxon>Pucciniomycotina</taxon>
        <taxon>Microbotryomycetes</taxon>
        <taxon>Sporidiobolales</taxon>
        <taxon>Sporidiobolaceae</taxon>
        <taxon>Rhodotorula</taxon>
    </lineage>
</organism>
<feature type="coiled-coil region" evidence="1">
    <location>
        <begin position="186"/>
        <end position="213"/>
    </location>
</feature>